<dbReference type="InterPro" id="IPR027417">
    <property type="entry name" value="P-loop_NTPase"/>
</dbReference>
<evidence type="ECO:0000256" key="4">
    <source>
        <dbReference type="ARBA" id="ARBA00034320"/>
    </source>
</evidence>
<keyword evidence="2" id="KW-0378">Hydrolase</keyword>
<dbReference type="Gene3D" id="3.40.50.300">
    <property type="entry name" value="P-loop containing nucleotide triphosphate hydrolases"/>
    <property type="match status" value="1"/>
</dbReference>
<proteinExistence type="inferred from homology"/>
<dbReference type="InterPro" id="IPR036627">
    <property type="entry name" value="CobW-likC_sf"/>
</dbReference>
<gene>
    <name evidence="8" type="ORF">GCM10023095_05810</name>
</gene>
<evidence type="ECO:0000256" key="5">
    <source>
        <dbReference type="ARBA" id="ARBA00045658"/>
    </source>
</evidence>
<dbReference type="InterPro" id="IPR051316">
    <property type="entry name" value="Zinc-reg_GTPase_activator"/>
</dbReference>
<dbReference type="RefSeq" id="WP_345009888.1">
    <property type="nucleotide sequence ID" value="NZ_BAABFC010000003.1"/>
</dbReference>
<comment type="similarity">
    <text evidence="4">Belongs to the SIMIBI class G3E GTPase family. ZNG1 subfamily.</text>
</comment>
<evidence type="ECO:0000256" key="6">
    <source>
        <dbReference type="ARBA" id="ARBA00049117"/>
    </source>
</evidence>
<accession>A0ABP8Q0D1</accession>
<feature type="domain" description="CobW C-terminal" evidence="7">
    <location>
        <begin position="238"/>
        <end position="331"/>
    </location>
</feature>
<dbReference type="SUPFAM" id="SSF90002">
    <property type="entry name" value="Hypothetical protein YjiA, C-terminal domain"/>
    <property type="match status" value="1"/>
</dbReference>
<dbReference type="PANTHER" id="PTHR13748:SF62">
    <property type="entry name" value="COBW DOMAIN-CONTAINING PROTEIN"/>
    <property type="match status" value="1"/>
</dbReference>
<evidence type="ECO:0000313" key="9">
    <source>
        <dbReference type="Proteomes" id="UP001501321"/>
    </source>
</evidence>
<name>A0ABP8Q0D1_9GAMM</name>
<comment type="function">
    <text evidence="5">Zinc chaperone that directly transfers zinc cofactor to target proteins, thereby activating them. Zinc is transferred from the CXCC motif in the GTPase domain to the zinc binding site in target proteins in a process requiring GTP hydrolysis.</text>
</comment>
<dbReference type="Gene3D" id="3.30.1220.10">
    <property type="entry name" value="CobW-like, C-terminal domain"/>
    <property type="match status" value="1"/>
</dbReference>
<dbReference type="SMART" id="SM00833">
    <property type="entry name" value="CobW_C"/>
    <property type="match status" value="1"/>
</dbReference>
<dbReference type="Pfam" id="PF02492">
    <property type="entry name" value="cobW"/>
    <property type="match status" value="1"/>
</dbReference>
<organism evidence="8 9">
    <name type="scientific">Pseudaeromonas paramecii</name>
    <dbReference type="NCBI Taxonomy" id="2138166"/>
    <lineage>
        <taxon>Bacteria</taxon>
        <taxon>Pseudomonadati</taxon>
        <taxon>Pseudomonadota</taxon>
        <taxon>Gammaproteobacteria</taxon>
        <taxon>Aeromonadales</taxon>
        <taxon>Aeromonadaceae</taxon>
        <taxon>Pseudaeromonas</taxon>
    </lineage>
</organism>
<keyword evidence="9" id="KW-1185">Reference proteome</keyword>
<keyword evidence="3" id="KW-0143">Chaperone</keyword>
<dbReference type="CDD" id="cd03112">
    <property type="entry name" value="CobW-like"/>
    <property type="match status" value="1"/>
</dbReference>
<dbReference type="InterPro" id="IPR011629">
    <property type="entry name" value="CobW-like_C"/>
</dbReference>
<reference evidence="9" key="1">
    <citation type="journal article" date="2019" name="Int. J. Syst. Evol. Microbiol.">
        <title>The Global Catalogue of Microorganisms (GCM) 10K type strain sequencing project: providing services to taxonomists for standard genome sequencing and annotation.</title>
        <authorList>
            <consortium name="The Broad Institute Genomics Platform"/>
            <consortium name="The Broad Institute Genome Sequencing Center for Infectious Disease"/>
            <person name="Wu L."/>
            <person name="Ma J."/>
        </authorList>
    </citation>
    <scope>NUCLEOTIDE SEQUENCE [LARGE SCALE GENOMIC DNA]</scope>
    <source>
        <strain evidence="9">JCM 32226</strain>
    </source>
</reference>
<sequence>MSTADRRIPVSLISGFLGAGKSTLLNHWLQQPQLAKAAVLINEYGPVGVDHHLVRQLDHQPVLLASGCICCTLQGSLVDSLQSLFLQALRRQVPPFDRLIIETTGLADPAGVMFTLRQSPFLAERYRYAGLLTVVDGQYGLAQLETEPEALKQAALADALLISKPDLCTEDQLQALQQRLVQINPGATCQTVAHGQAEVALLAQLCPDPASSPRRLKRWLQPATTIGLHGDGAPAHGVTSFCLTLPPQWGLADLLAALERVQNRHGAALLRLKGLVRFPGDTAPLVLQAVHGTLYPLARLAEYPPELTDNQLVFLTRNLTQAQLAESFFEC</sequence>
<evidence type="ECO:0000256" key="2">
    <source>
        <dbReference type="ARBA" id="ARBA00022801"/>
    </source>
</evidence>
<dbReference type="Pfam" id="PF07683">
    <property type="entry name" value="CobW_C"/>
    <property type="match status" value="1"/>
</dbReference>
<dbReference type="EMBL" id="BAABFC010000003">
    <property type="protein sequence ID" value="GAA4494350.1"/>
    <property type="molecule type" value="Genomic_DNA"/>
</dbReference>
<dbReference type="Proteomes" id="UP001501321">
    <property type="component" value="Unassembled WGS sequence"/>
</dbReference>
<dbReference type="PANTHER" id="PTHR13748">
    <property type="entry name" value="COBW-RELATED"/>
    <property type="match status" value="1"/>
</dbReference>
<dbReference type="InterPro" id="IPR003495">
    <property type="entry name" value="CobW/HypB/UreG_nucleotide-bd"/>
</dbReference>
<protein>
    <submittedName>
        <fullName evidence="8">GTP-binding protein</fullName>
    </submittedName>
</protein>
<evidence type="ECO:0000313" key="8">
    <source>
        <dbReference type="EMBL" id="GAA4494350.1"/>
    </source>
</evidence>
<evidence type="ECO:0000256" key="1">
    <source>
        <dbReference type="ARBA" id="ARBA00022741"/>
    </source>
</evidence>
<keyword evidence="1" id="KW-0547">Nucleotide-binding</keyword>
<dbReference type="SUPFAM" id="SSF52540">
    <property type="entry name" value="P-loop containing nucleoside triphosphate hydrolases"/>
    <property type="match status" value="1"/>
</dbReference>
<comment type="catalytic activity">
    <reaction evidence="6">
        <text>GTP + H2O = GDP + phosphate + H(+)</text>
        <dbReference type="Rhea" id="RHEA:19669"/>
        <dbReference type="ChEBI" id="CHEBI:15377"/>
        <dbReference type="ChEBI" id="CHEBI:15378"/>
        <dbReference type="ChEBI" id="CHEBI:37565"/>
        <dbReference type="ChEBI" id="CHEBI:43474"/>
        <dbReference type="ChEBI" id="CHEBI:58189"/>
    </reaction>
    <physiologicalReaction direction="left-to-right" evidence="6">
        <dbReference type="Rhea" id="RHEA:19670"/>
    </physiologicalReaction>
</comment>
<comment type="caution">
    <text evidence="8">The sequence shown here is derived from an EMBL/GenBank/DDBJ whole genome shotgun (WGS) entry which is preliminary data.</text>
</comment>
<evidence type="ECO:0000256" key="3">
    <source>
        <dbReference type="ARBA" id="ARBA00023186"/>
    </source>
</evidence>
<evidence type="ECO:0000259" key="7">
    <source>
        <dbReference type="SMART" id="SM00833"/>
    </source>
</evidence>